<dbReference type="PANTHER" id="PTHR13806:SF46">
    <property type="entry name" value="FLOTILLIN-1-RELATED"/>
    <property type="match status" value="1"/>
</dbReference>
<dbReference type="PANTHER" id="PTHR13806">
    <property type="entry name" value="FLOTILLIN-RELATED"/>
    <property type="match status" value="1"/>
</dbReference>
<proteinExistence type="inferred from homology"/>
<comment type="subunit">
    <text evidence="4">Heterooligomeric complex.</text>
</comment>
<evidence type="ECO:0000256" key="2">
    <source>
        <dbReference type="ARBA" id="ARBA00022753"/>
    </source>
</evidence>
<dbReference type="Proteomes" id="UP001652642">
    <property type="component" value="Chromosome 7"/>
</dbReference>
<gene>
    <name evidence="7" type="primary">FLOT2</name>
</gene>
<keyword evidence="6" id="KW-1185">Reference proteome</keyword>
<evidence type="ECO:0000259" key="5">
    <source>
        <dbReference type="SMART" id="SM00244"/>
    </source>
</evidence>
<dbReference type="SMART" id="SM00244">
    <property type="entry name" value="PHB"/>
    <property type="match status" value="1"/>
</dbReference>
<protein>
    <recommendedName>
        <fullName evidence="4">Flotillin</fullName>
    </recommendedName>
</protein>
<feature type="domain" description="Band 7" evidence="5">
    <location>
        <begin position="87"/>
        <end position="269"/>
    </location>
</feature>
<evidence type="ECO:0000313" key="6">
    <source>
        <dbReference type="Proteomes" id="UP001652642"/>
    </source>
</evidence>
<dbReference type="InterPro" id="IPR027705">
    <property type="entry name" value="Flotillin_fam"/>
</dbReference>
<dbReference type="RefSeq" id="XP_072834785.1">
    <property type="nucleotide sequence ID" value="XM_072978684.1"/>
</dbReference>
<accession>A0ABM5ENR1</accession>
<keyword evidence="2" id="KW-0967">Endosome</keyword>
<comment type="subcellular location">
    <subcellularLocation>
        <location evidence="4">Membrane</location>
    </subcellularLocation>
    <subcellularLocation>
        <location evidence="4">Endosome</location>
    </subcellularLocation>
</comment>
<dbReference type="Gene3D" id="3.30.479.30">
    <property type="entry name" value="Band 7 domain"/>
    <property type="match status" value="1"/>
</dbReference>
<dbReference type="InterPro" id="IPR001107">
    <property type="entry name" value="Band_7"/>
</dbReference>
<dbReference type="InterPro" id="IPR036013">
    <property type="entry name" value="Band_7/SPFH_dom_sf"/>
</dbReference>
<organism evidence="6 7">
    <name type="scientific">Pogona vitticeps</name>
    <name type="common">central bearded dragon</name>
    <dbReference type="NCBI Taxonomy" id="103695"/>
    <lineage>
        <taxon>Eukaryota</taxon>
        <taxon>Metazoa</taxon>
        <taxon>Chordata</taxon>
        <taxon>Craniata</taxon>
        <taxon>Vertebrata</taxon>
        <taxon>Euteleostomi</taxon>
        <taxon>Lepidosauria</taxon>
        <taxon>Squamata</taxon>
        <taxon>Bifurcata</taxon>
        <taxon>Unidentata</taxon>
        <taxon>Episquamata</taxon>
        <taxon>Toxicofera</taxon>
        <taxon>Iguania</taxon>
        <taxon>Acrodonta</taxon>
        <taxon>Agamidae</taxon>
        <taxon>Amphibolurinae</taxon>
        <taxon>Pogona</taxon>
    </lineage>
</organism>
<dbReference type="InterPro" id="IPR031905">
    <property type="entry name" value="Flotillin_C"/>
</dbReference>
<name>A0ABM5ENR1_9SAUR</name>
<evidence type="ECO:0000256" key="3">
    <source>
        <dbReference type="ARBA" id="ARBA00023136"/>
    </source>
</evidence>
<comment type="similarity">
    <text evidence="1 4">Belongs to the band 7/mec-2 family. Flotillin subfamily.</text>
</comment>
<evidence type="ECO:0000313" key="7">
    <source>
        <dbReference type="RefSeq" id="XP_072834785.1"/>
    </source>
</evidence>
<dbReference type="GeneID" id="110084264"/>
<dbReference type="Pfam" id="PF15975">
    <property type="entry name" value="Flot"/>
    <property type="match status" value="1"/>
</dbReference>
<sequence>MGNCHTVGPNEALVVSGGCCGSDNKQYIYGGWAWAWWCISDTQRLSLEVMTILCRCENIETSEGVPLYVTGVAQVKIMTEKELLAVACEQFLGKNVQDIKNVVLQTLEGHLRSILGTLTVEQIYQDRDQFAKLVREVAAPDVGRMGIEILSFTIKDVYDKVSYLSSLGKTQTAVVQRDADIGVAEAERDAGIREAECKKEMLDVKFLADTKVADSKRAFEMQKAAFSQEINVKTAEAQLAYELQGAKEQQKIRQEEIEIEVVQRRRQIDVEEKEVIRMDKELTAMVKLPAEAEAHRLQQIAEGEKVKQVLVARAEGEKIRKIGEAEALVIEAIGKAEAEKMKLKAEAYQQYGEAAKMALVLDALPRIAAKVSAPLSKVDEIVILSGENNKMTSDVNRLLAELPASVHALTGVDLSKIPLIQKATGGQA</sequence>
<dbReference type="CDD" id="cd03399">
    <property type="entry name" value="SPFH_flotillin"/>
    <property type="match status" value="1"/>
</dbReference>
<keyword evidence="3 4" id="KW-0472">Membrane</keyword>
<dbReference type="SUPFAM" id="SSF117892">
    <property type="entry name" value="Band 7/SPFH domain"/>
    <property type="match status" value="1"/>
</dbReference>
<evidence type="ECO:0000256" key="1">
    <source>
        <dbReference type="ARBA" id="ARBA00007161"/>
    </source>
</evidence>
<evidence type="ECO:0000256" key="4">
    <source>
        <dbReference type="RuleBase" id="RU366054"/>
    </source>
</evidence>
<reference evidence="7" key="1">
    <citation type="submission" date="2025-08" db="UniProtKB">
        <authorList>
            <consortium name="RefSeq"/>
        </authorList>
    </citation>
    <scope>IDENTIFICATION</scope>
</reference>
<dbReference type="Pfam" id="PF01145">
    <property type="entry name" value="Band_7"/>
    <property type="match status" value="1"/>
</dbReference>